<dbReference type="SUPFAM" id="SSF53335">
    <property type="entry name" value="S-adenosyl-L-methionine-dependent methyltransferases"/>
    <property type="match status" value="1"/>
</dbReference>
<reference evidence="4" key="1">
    <citation type="journal article" date="2020" name="Genome Biol.">
        <title>Gamete binning: chromosome-level and haplotype-resolved genome assembly enabled by high-throughput single-cell sequencing of gamete genomes.</title>
        <authorList>
            <person name="Campoy J.A."/>
            <person name="Sun H."/>
            <person name="Goel M."/>
            <person name="Jiao W.-B."/>
            <person name="Folz-Donahue K."/>
            <person name="Wang N."/>
            <person name="Rubio M."/>
            <person name="Liu C."/>
            <person name="Kukat C."/>
            <person name="Ruiz D."/>
            <person name="Huettel B."/>
            <person name="Schneeberger K."/>
        </authorList>
    </citation>
    <scope>NUCLEOTIDE SEQUENCE [LARGE SCALE GENOMIC DNA]</scope>
    <source>
        <strain evidence="4">cv. Rojo Pasion</strain>
    </source>
</reference>
<organism evidence="2 4">
    <name type="scientific">Prunus armeniaca</name>
    <name type="common">Apricot</name>
    <name type="synonym">Armeniaca vulgaris</name>
    <dbReference type="NCBI Taxonomy" id="36596"/>
    <lineage>
        <taxon>Eukaryota</taxon>
        <taxon>Viridiplantae</taxon>
        <taxon>Streptophyta</taxon>
        <taxon>Embryophyta</taxon>
        <taxon>Tracheophyta</taxon>
        <taxon>Spermatophyta</taxon>
        <taxon>Magnoliopsida</taxon>
        <taxon>eudicotyledons</taxon>
        <taxon>Gunneridae</taxon>
        <taxon>Pentapetalae</taxon>
        <taxon>rosids</taxon>
        <taxon>fabids</taxon>
        <taxon>Rosales</taxon>
        <taxon>Rosaceae</taxon>
        <taxon>Amygdaloideae</taxon>
        <taxon>Amygdaleae</taxon>
        <taxon>Prunus</taxon>
    </lineage>
</organism>
<protein>
    <submittedName>
        <fullName evidence="2">Uncharacterized protein</fullName>
    </submittedName>
</protein>
<keyword evidence="4" id="KW-1185">Reference proteome</keyword>
<dbReference type="OrthoDB" id="1749331at2759"/>
<dbReference type="Proteomes" id="UP000507222">
    <property type="component" value="Unassembled WGS sequence"/>
</dbReference>
<dbReference type="Gene3D" id="3.40.50.150">
    <property type="entry name" value="Vaccinia Virus protein VP39"/>
    <property type="match status" value="1"/>
</dbReference>
<gene>
    <name evidence="1" type="ORF">CURHAP_LOCUS38454</name>
    <name evidence="2" type="ORF">ORAREDHAP_LOCUS37803</name>
</gene>
<dbReference type="Pfam" id="PF03492">
    <property type="entry name" value="Methyltransf_7"/>
    <property type="match status" value="1"/>
</dbReference>
<dbReference type="InterPro" id="IPR005299">
    <property type="entry name" value="MeTrfase_7"/>
</dbReference>
<evidence type="ECO:0000313" key="1">
    <source>
        <dbReference type="EMBL" id="CAB4283617.1"/>
    </source>
</evidence>
<evidence type="ECO:0000313" key="3">
    <source>
        <dbReference type="Proteomes" id="UP000507222"/>
    </source>
</evidence>
<reference evidence="2 3" key="2">
    <citation type="submission" date="2020-05" db="EMBL/GenBank/DDBJ databases">
        <authorList>
            <person name="Campoy J."/>
            <person name="Schneeberger K."/>
            <person name="Spophaly S."/>
        </authorList>
    </citation>
    <scope>NUCLEOTIDE SEQUENCE [LARGE SCALE GENOMIC DNA]</scope>
    <source>
        <strain evidence="2">PruArmRojPasFocal</strain>
    </source>
</reference>
<evidence type="ECO:0000313" key="2">
    <source>
        <dbReference type="EMBL" id="CAB4313976.1"/>
    </source>
</evidence>
<dbReference type="PANTHER" id="PTHR31009">
    <property type="entry name" value="S-ADENOSYL-L-METHIONINE:CARBOXYL METHYLTRANSFERASE FAMILY PROTEIN"/>
    <property type="match status" value="1"/>
</dbReference>
<dbReference type="AlphaFoldDB" id="A0A6J5XJ07"/>
<dbReference type="GO" id="GO:0008168">
    <property type="term" value="F:methyltransferase activity"/>
    <property type="evidence" value="ECO:0007669"/>
    <property type="project" value="InterPro"/>
</dbReference>
<dbReference type="Proteomes" id="UP000507245">
    <property type="component" value="Unassembled WGS sequence"/>
</dbReference>
<dbReference type="EMBL" id="CAEKDK010000006">
    <property type="protein sequence ID" value="CAB4283617.1"/>
    <property type="molecule type" value="Genomic_DNA"/>
</dbReference>
<accession>A0A6J5XJ07</accession>
<dbReference type="EMBL" id="CAEKKB010000006">
    <property type="protein sequence ID" value="CAB4313976.1"/>
    <property type="molecule type" value="Genomic_DNA"/>
</dbReference>
<proteinExistence type="predicted"/>
<name>A0A6J5XJ07_PRUAR</name>
<evidence type="ECO:0000313" key="4">
    <source>
        <dbReference type="Proteomes" id="UP000507245"/>
    </source>
</evidence>
<dbReference type="InterPro" id="IPR029063">
    <property type="entry name" value="SAM-dependent_MTases_sf"/>
</dbReference>
<sequence length="64" mass="7033">MADFGCSCGPNTLLLISEIIDVIISAKRCSLGLQLSATTKIRVFLNDLFSNDFDDRLYFIADSA</sequence>